<protein>
    <submittedName>
        <fullName evidence="2">Uncharacterized protein</fullName>
    </submittedName>
</protein>
<accession>A0ABR5AF20</accession>
<sequence length="114" mass="12826">MKNNQRAFIKQAMTDPNNNGFFGENLYAPGPLNQGSSPSSNSLQSFVEKMGGIEGILSTVEKTQKFIQTVSPLLPLLGSLFKKKKKNRSTRKYTYQRKRSAVKKSNRALSKKNR</sequence>
<evidence type="ECO:0000313" key="3">
    <source>
        <dbReference type="Proteomes" id="UP000031967"/>
    </source>
</evidence>
<feature type="region of interest" description="Disordered" evidence="1">
    <location>
        <begin position="85"/>
        <end position="114"/>
    </location>
</feature>
<name>A0ABR5AF20_9BACL</name>
<reference evidence="2 3" key="1">
    <citation type="submission" date="2014-12" db="EMBL/GenBank/DDBJ databases">
        <title>Draft genome sequence of Paenibacillus kamchatkensis strain B-2647.</title>
        <authorList>
            <person name="Karlyshev A.V."/>
            <person name="Kudryashova E.B."/>
        </authorList>
    </citation>
    <scope>NUCLEOTIDE SEQUENCE [LARGE SCALE GENOMIC DNA]</scope>
    <source>
        <strain evidence="2 3">VKM B-2647</strain>
    </source>
</reference>
<keyword evidence="3" id="KW-1185">Reference proteome</keyword>
<gene>
    <name evidence="2" type="ORF">SD70_19565</name>
</gene>
<evidence type="ECO:0000313" key="2">
    <source>
        <dbReference type="EMBL" id="KIL39487.1"/>
    </source>
</evidence>
<dbReference type="EMBL" id="JXAK01000036">
    <property type="protein sequence ID" value="KIL39487.1"/>
    <property type="molecule type" value="Genomic_DNA"/>
</dbReference>
<dbReference type="Proteomes" id="UP000031967">
    <property type="component" value="Unassembled WGS sequence"/>
</dbReference>
<organism evidence="2 3">
    <name type="scientific">Gordoniibacillus kamchatkensis</name>
    <dbReference type="NCBI Taxonomy" id="1590651"/>
    <lineage>
        <taxon>Bacteria</taxon>
        <taxon>Bacillati</taxon>
        <taxon>Bacillota</taxon>
        <taxon>Bacilli</taxon>
        <taxon>Bacillales</taxon>
        <taxon>Paenibacillaceae</taxon>
        <taxon>Gordoniibacillus</taxon>
    </lineage>
</organism>
<proteinExistence type="predicted"/>
<dbReference type="RefSeq" id="WP_041049209.1">
    <property type="nucleotide sequence ID" value="NZ_JXAK01000036.1"/>
</dbReference>
<evidence type="ECO:0000256" key="1">
    <source>
        <dbReference type="SAM" id="MobiDB-lite"/>
    </source>
</evidence>
<comment type="caution">
    <text evidence="2">The sequence shown here is derived from an EMBL/GenBank/DDBJ whole genome shotgun (WGS) entry which is preliminary data.</text>
</comment>